<dbReference type="GeneID" id="30017910"/>
<dbReference type="Proteomes" id="UP000076744">
    <property type="component" value="Unassembled WGS sequence"/>
</dbReference>
<dbReference type="EMBL" id="AZHB01000002">
    <property type="protein sequence ID" value="OAA72545.1"/>
    <property type="molecule type" value="Genomic_DNA"/>
</dbReference>
<evidence type="ECO:0000313" key="1">
    <source>
        <dbReference type="EMBL" id="OAA72545.1"/>
    </source>
</evidence>
<sequence length="157" mass="17848">MARCNVCCFSFTCYHGCGHFLRTRLDYRRTCVGEDCSRTHEVLMTTSALRCTACLDAQLVKMSSGLGHYLSIQGHDTDSTLRLLNEHRVESEDADTWARELLEAIVLSKGVYNPDSYRNDIAFFLGNRPAAVQHFRVSKGFADAYEVAERYQPRRSP</sequence>
<organism evidence="1 2">
    <name type="scientific">Cordyceps fumosorosea (strain ARSEF 2679)</name>
    <name type="common">Isaria fumosorosea</name>
    <dbReference type="NCBI Taxonomy" id="1081104"/>
    <lineage>
        <taxon>Eukaryota</taxon>
        <taxon>Fungi</taxon>
        <taxon>Dikarya</taxon>
        <taxon>Ascomycota</taxon>
        <taxon>Pezizomycotina</taxon>
        <taxon>Sordariomycetes</taxon>
        <taxon>Hypocreomycetidae</taxon>
        <taxon>Hypocreales</taxon>
        <taxon>Cordycipitaceae</taxon>
        <taxon>Cordyceps</taxon>
    </lineage>
</organism>
<proteinExistence type="predicted"/>
<protein>
    <submittedName>
        <fullName evidence="1">Uncharacterized protein</fullName>
    </submittedName>
</protein>
<accession>A0A168DFD1</accession>
<keyword evidence="2" id="KW-1185">Reference proteome</keyword>
<dbReference type="RefSeq" id="XP_018707991.1">
    <property type="nucleotide sequence ID" value="XM_018845225.1"/>
</dbReference>
<gene>
    <name evidence="1" type="ORF">ISF_01618</name>
</gene>
<comment type="caution">
    <text evidence="1">The sequence shown here is derived from an EMBL/GenBank/DDBJ whole genome shotgun (WGS) entry which is preliminary data.</text>
</comment>
<reference evidence="1 2" key="1">
    <citation type="journal article" date="2016" name="Genome Biol. Evol.">
        <title>Divergent and convergent evolution of fungal pathogenicity.</title>
        <authorList>
            <person name="Shang Y."/>
            <person name="Xiao G."/>
            <person name="Zheng P."/>
            <person name="Cen K."/>
            <person name="Zhan S."/>
            <person name="Wang C."/>
        </authorList>
    </citation>
    <scope>NUCLEOTIDE SEQUENCE [LARGE SCALE GENOMIC DNA]</scope>
    <source>
        <strain evidence="1 2">ARSEF 2679</strain>
    </source>
</reference>
<evidence type="ECO:0000313" key="2">
    <source>
        <dbReference type="Proteomes" id="UP000076744"/>
    </source>
</evidence>
<name>A0A168DFD1_CORFA</name>
<dbReference type="AlphaFoldDB" id="A0A168DFD1"/>